<evidence type="ECO:0000313" key="3">
    <source>
        <dbReference type="Proteomes" id="UP001499854"/>
    </source>
</evidence>
<proteinExistence type="predicted"/>
<feature type="region of interest" description="Disordered" evidence="1">
    <location>
        <begin position="62"/>
        <end position="85"/>
    </location>
</feature>
<protein>
    <submittedName>
        <fullName evidence="2">Uncharacterized protein</fullName>
    </submittedName>
</protein>
<evidence type="ECO:0000313" key="2">
    <source>
        <dbReference type="EMBL" id="GAA1950153.1"/>
    </source>
</evidence>
<accession>A0ABN2QFA8</accession>
<dbReference type="EMBL" id="BAAAQM010000001">
    <property type="protein sequence ID" value="GAA1950153.1"/>
    <property type="molecule type" value="Genomic_DNA"/>
</dbReference>
<reference evidence="2 3" key="1">
    <citation type="journal article" date="2019" name="Int. J. Syst. Evol. Microbiol.">
        <title>The Global Catalogue of Microorganisms (GCM) 10K type strain sequencing project: providing services to taxonomists for standard genome sequencing and annotation.</title>
        <authorList>
            <consortium name="The Broad Institute Genomics Platform"/>
            <consortium name="The Broad Institute Genome Sequencing Center for Infectious Disease"/>
            <person name="Wu L."/>
            <person name="Ma J."/>
        </authorList>
    </citation>
    <scope>NUCLEOTIDE SEQUENCE [LARGE SCALE GENOMIC DNA]</scope>
    <source>
        <strain evidence="2 3">JCM 16013</strain>
    </source>
</reference>
<organism evidence="2 3">
    <name type="scientific">Catenulispora subtropica</name>
    <dbReference type="NCBI Taxonomy" id="450798"/>
    <lineage>
        <taxon>Bacteria</taxon>
        <taxon>Bacillati</taxon>
        <taxon>Actinomycetota</taxon>
        <taxon>Actinomycetes</taxon>
        <taxon>Catenulisporales</taxon>
        <taxon>Catenulisporaceae</taxon>
        <taxon>Catenulispora</taxon>
    </lineage>
</organism>
<evidence type="ECO:0000256" key="1">
    <source>
        <dbReference type="SAM" id="MobiDB-lite"/>
    </source>
</evidence>
<sequence length="85" mass="8810">MSSIAAPTAGRVARTVAVDVSESKVTPHVVRPARTPPERGLRAALTLTRILDSTFSGGPFARPRRFGAVSGMAPSLGGTARRGEP</sequence>
<dbReference type="Proteomes" id="UP001499854">
    <property type="component" value="Unassembled WGS sequence"/>
</dbReference>
<comment type="caution">
    <text evidence="2">The sequence shown here is derived from an EMBL/GenBank/DDBJ whole genome shotgun (WGS) entry which is preliminary data.</text>
</comment>
<name>A0ABN2QFA8_9ACTN</name>
<keyword evidence="3" id="KW-1185">Reference proteome</keyword>
<gene>
    <name evidence="2" type="ORF">GCM10009838_01580</name>
</gene>